<name>A0A5B7EZP2_PORTR</name>
<accession>A0A5B7EZP2</accession>
<evidence type="ECO:0000313" key="1">
    <source>
        <dbReference type="EMBL" id="MPC37794.1"/>
    </source>
</evidence>
<reference evidence="1 2" key="1">
    <citation type="submission" date="2019-05" db="EMBL/GenBank/DDBJ databases">
        <title>Another draft genome of Portunus trituberculatus and its Hox gene families provides insights of decapod evolution.</title>
        <authorList>
            <person name="Jeong J.-H."/>
            <person name="Song I."/>
            <person name="Kim S."/>
            <person name="Choi T."/>
            <person name="Kim D."/>
            <person name="Ryu S."/>
            <person name="Kim W."/>
        </authorList>
    </citation>
    <scope>NUCLEOTIDE SEQUENCE [LARGE SCALE GENOMIC DNA]</scope>
    <source>
        <tissue evidence="1">Muscle</tissue>
    </source>
</reference>
<dbReference type="EMBL" id="VSRR010003886">
    <property type="protein sequence ID" value="MPC37794.1"/>
    <property type="molecule type" value="Genomic_DNA"/>
</dbReference>
<proteinExistence type="predicted"/>
<protein>
    <submittedName>
        <fullName evidence="1">Uncharacterized protein</fullName>
    </submittedName>
</protein>
<gene>
    <name evidence="1" type="ORF">E2C01_031285</name>
</gene>
<dbReference type="AlphaFoldDB" id="A0A5B7EZP2"/>
<organism evidence="1 2">
    <name type="scientific">Portunus trituberculatus</name>
    <name type="common">Swimming crab</name>
    <name type="synonym">Neptunus trituberculatus</name>
    <dbReference type="NCBI Taxonomy" id="210409"/>
    <lineage>
        <taxon>Eukaryota</taxon>
        <taxon>Metazoa</taxon>
        <taxon>Ecdysozoa</taxon>
        <taxon>Arthropoda</taxon>
        <taxon>Crustacea</taxon>
        <taxon>Multicrustacea</taxon>
        <taxon>Malacostraca</taxon>
        <taxon>Eumalacostraca</taxon>
        <taxon>Eucarida</taxon>
        <taxon>Decapoda</taxon>
        <taxon>Pleocyemata</taxon>
        <taxon>Brachyura</taxon>
        <taxon>Eubrachyura</taxon>
        <taxon>Portunoidea</taxon>
        <taxon>Portunidae</taxon>
        <taxon>Portuninae</taxon>
        <taxon>Portunus</taxon>
    </lineage>
</organism>
<keyword evidence="2" id="KW-1185">Reference proteome</keyword>
<comment type="caution">
    <text evidence="1">The sequence shown here is derived from an EMBL/GenBank/DDBJ whole genome shotgun (WGS) entry which is preliminary data.</text>
</comment>
<evidence type="ECO:0000313" key="2">
    <source>
        <dbReference type="Proteomes" id="UP000324222"/>
    </source>
</evidence>
<sequence length="163" mass="17037">MTLPPFPPGPSCPVRGFCSPSFHASSSYFSSTMTVIFFYCLPSPVPHLPFGSHLLPKSSHPSTLSTASSPTFPALLSPHPTCSLVQPPSSALPSSSVVSTLLTLPMSPGSSCANLLSQPYSPSPSPTPGTLPSPLLSMDMDSFSLTSMDISTSHIRIPSLVTF</sequence>
<dbReference type="Proteomes" id="UP000324222">
    <property type="component" value="Unassembled WGS sequence"/>
</dbReference>